<dbReference type="STRING" id="207559.Dde_0030"/>
<accession>Q317P5</accession>
<evidence type="ECO:0000313" key="1">
    <source>
        <dbReference type="EMBL" id="ABB36831.1"/>
    </source>
</evidence>
<reference evidence="1 2" key="1">
    <citation type="journal article" date="2011" name="J. Bacteriol.">
        <title>Complete genome sequence and updated annotation of Desulfovibrio alaskensis G20.</title>
        <authorList>
            <person name="Hauser L.J."/>
            <person name="Land M.L."/>
            <person name="Brown S.D."/>
            <person name="Larimer F."/>
            <person name="Keller K.L."/>
            <person name="Rapp-Giles B.J."/>
            <person name="Price M.N."/>
            <person name="Lin M."/>
            <person name="Bruce D.C."/>
            <person name="Detter J.C."/>
            <person name="Tapia R."/>
            <person name="Han C.S."/>
            <person name="Goodwin L.A."/>
            <person name="Cheng J.F."/>
            <person name="Pitluck S."/>
            <person name="Copeland A."/>
            <person name="Lucas S."/>
            <person name="Nolan M."/>
            <person name="Lapidus A.L."/>
            <person name="Palumbo A.V."/>
            <person name="Wall J.D."/>
        </authorList>
    </citation>
    <scope>NUCLEOTIDE SEQUENCE [LARGE SCALE GENOMIC DNA]</scope>
    <source>
        <strain evidence="2">ATCC BAA 1058 / DSM 17464 / G20</strain>
    </source>
</reference>
<keyword evidence="2" id="KW-1185">Reference proteome</keyword>
<protein>
    <submittedName>
        <fullName evidence="1">Uncharacterized protein</fullName>
    </submittedName>
</protein>
<dbReference type="AlphaFoldDB" id="Q317P5"/>
<dbReference type="RefSeq" id="WP_011366226.1">
    <property type="nucleotide sequence ID" value="NC_007519.1"/>
</dbReference>
<organism evidence="1 2">
    <name type="scientific">Oleidesulfovibrio alaskensis (strain ATCC BAA-1058 / DSM 17464 / G20)</name>
    <name type="common">Desulfovibrio alaskensis</name>
    <dbReference type="NCBI Taxonomy" id="207559"/>
    <lineage>
        <taxon>Bacteria</taxon>
        <taxon>Pseudomonadati</taxon>
        <taxon>Thermodesulfobacteriota</taxon>
        <taxon>Desulfovibrionia</taxon>
        <taxon>Desulfovibrionales</taxon>
        <taxon>Desulfovibrionaceae</taxon>
        <taxon>Oleidesulfovibrio</taxon>
    </lineage>
</organism>
<dbReference type="EMBL" id="CP000112">
    <property type="protein sequence ID" value="ABB36831.1"/>
    <property type="molecule type" value="Genomic_DNA"/>
</dbReference>
<dbReference type="KEGG" id="dde:Dde_0030"/>
<name>Q317P5_OLEA2</name>
<dbReference type="eggNOG" id="ENOG503404B">
    <property type="taxonomic scope" value="Bacteria"/>
</dbReference>
<evidence type="ECO:0000313" key="2">
    <source>
        <dbReference type="Proteomes" id="UP000002710"/>
    </source>
</evidence>
<proteinExistence type="predicted"/>
<sequence length="137" mass="15790">MSDKNTHVLPLYDRQGNLHSITISAELWNRVGRKVAPLLENALDAMYPTVEQPEPLEDWESFKEFWDFRYPFNAEVQCNCCGAKTEDWEHDAAKPFRLTNANLGGLLVFRCKACGATVRKKHFKDHICYEHTAVCTE</sequence>
<dbReference type="Proteomes" id="UP000002710">
    <property type="component" value="Chromosome"/>
</dbReference>
<dbReference type="HOGENOM" id="CLU_1822236_0_0_7"/>
<gene>
    <name evidence="1" type="ordered locus">Dde_0030</name>
</gene>